<accession>A0ABY5MAF7</accession>
<dbReference type="RefSeq" id="WP_232403415.1">
    <property type="nucleotide sequence ID" value="NZ_CP102173.1"/>
</dbReference>
<proteinExistence type="predicted"/>
<sequence>MGKEPEVIEEDIQSSREDLSRDLDALADRVSPGRVVGRKVDGVKGRLTGARDAVMGAASSVTDASGSAAGSVSGTVSATPGKVSSQAAGNPLAAGIIAFGAGWLVSSLLPASNAEAKLAGQAVDMAKEQGQPLMEHAKSVGQEIGDDLKDKATQAASDVKDTATESAQHVKDEGQTATEGVRSDLS</sequence>
<feature type="compositionally biased region" description="Basic and acidic residues" evidence="1">
    <location>
        <begin position="146"/>
        <end position="174"/>
    </location>
</feature>
<feature type="region of interest" description="Disordered" evidence="1">
    <location>
        <begin position="62"/>
        <end position="84"/>
    </location>
</feature>
<name>A0ABY5MAF7_9ACTN</name>
<organism evidence="2 3">
    <name type="scientific">Aeromicrobium wangtongii</name>
    <dbReference type="NCBI Taxonomy" id="2969247"/>
    <lineage>
        <taxon>Bacteria</taxon>
        <taxon>Bacillati</taxon>
        <taxon>Actinomycetota</taxon>
        <taxon>Actinomycetes</taxon>
        <taxon>Propionibacteriales</taxon>
        <taxon>Nocardioidaceae</taxon>
        <taxon>Aeromicrobium</taxon>
    </lineage>
</organism>
<keyword evidence="3" id="KW-1185">Reference proteome</keyword>
<reference evidence="2 3" key="1">
    <citation type="submission" date="2022-08" db="EMBL/GenBank/DDBJ databases">
        <title>novel species in genus Aeromicrobium.</title>
        <authorList>
            <person name="Ye L."/>
        </authorList>
    </citation>
    <scope>NUCLEOTIDE SEQUENCE [LARGE SCALE GENOMIC DNA]</scope>
    <source>
        <strain evidence="3">zg-Y1379</strain>
    </source>
</reference>
<dbReference type="InterPro" id="IPR022062">
    <property type="entry name" value="DUF3618"/>
</dbReference>
<feature type="region of interest" description="Disordered" evidence="1">
    <location>
        <begin position="129"/>
        <end position="186"/>
    </location>
</feature>
<gene>
    <name evidence="2" type="ORF">NQV15_02125</name>
</gene>
<dbReference type="Proteomes" id="UP001316184">
    <property type="component" value="Chromosome"/>
</dbReference>
<dbReference type="Pfam" id="PF12277">
    <property type="entry name" value="DUF3618"/>
    <property type="match status" value="1"/>
</dbReference>
<dbReference type="EMBL" id="CP102173">
    <property type="protein sequence ID" value="UUP14131.1"/>
    <property type="molecule type" value="Genomic_DNA"/>
</dbReference>
<protein>
    <submittedName>
        <fullName evidence="2">DUF3618 domain-containing protein</fullName>
    </submittedName>
</protein>
<feature type="compositionally biased region" description="Low complexity" evidence="1">
    <location>
        <begin position="62"/>
        <end position="79"/>
    </location>
</feature>
<evidence type="ECO:0000313" key="2">
    <source>
        <dbReference type="EMBL" id="UUP14131.1"/>
    </source>
</evidence>
<evidence type="ECO:0000256" key="1">
    <source>
        <dbReference type="SAM" id="MobiDB-lite"/>
    </source>
</evidence>
<evidence type="ECO:0000313" key="3">
    <source>
        <dbReference type="Proteomes" id="UP001316184"/>
    </source>
</evidence>